<keyword evidence="3" id="KW-1185">Reference proteome</keyword>
<feature type="transmembrane region" description="Helical" evidence="1">
    <location>
        <begin position="20"/>
        <end position="41"/>
    </location>
</feature>
<dbReference type="STRING" id="966.BTA35_0200180"/>
<evidence type="ECO:0000256" key="1">
    <source>
        <dbReference type="SAM" id="Phobius"/>
    </source>
</evidence>
<evidence type="ECO:0000313" key="3">
    <source>
        <dbReference type="Proteomes" id="UP000190064"/>
    </source>
</evidence>
<evidence type="ECO:0000313" key="2">
    <source>
        <dbReference type="EMBL" id="OOV88017.1"/>
    </source>
</evidence>
<sequence>MSDISFFHALTGTGSIELSVLSSMTIFALVASITPGPVNLVGLSSGARYKLPVGLIFTTGATRV</sequence>
<name>A0A1T1HE76_OCELI</name>
<dbReference type="EMBL" id="MTSD02000001">
    <property type="protein sequence ID" value="OOV88017.1"/>
    <property type="molecule type" value="Genomic_DNA"/>
</dbReference>
<reference evidence="2" key="1">
    <citation type="submission" date="2017-02" db="EMBL/GenBank/DDBJ databases">
        <title>Draft Genome Sequence of the Salt Water Bacterium Oceanospirillum linum ATCC 11336.</title>
        <authorList>
            <person name="Trachtenberg A.M."/>
            <person name="Carney J.G."/>
            <person name="Linnane J.D."/>
            <person name="Rheaume B.A."/>
            <person name="Pitts N.L."/>
            <person name="Mykles D.L."/>
            <person name="Maclea K.S."/>
        </authorList>
    </citation>
    <scope>NUCLEOTIDE SEQUENCE [LARGE SCALE GENOMIC DNA]</scope>
    <source>
        <strain evidence="2">ATCC 11336</strain>
    </source>
</reference>
<evidence type="ECO:0008006" key="4">
    <source>
        <dbReference type="Google" id="ProtNLM"/>
    </source>
</evidence>
<keyword evidence="1" id="KW-1133">Transmembrane helix</keyword>
<dbReference type="RefSeq" id="WP_077242427.1">
    <property type="nucleotide sequence ID" value="NZ_FXTS01000001.1"/>
</dbReference>
<dbReference type="Proteomes" id="UP000190064">
    <property type="component" value="Unassembled WGS sequence"/>
</dbReference>
<dbReference type="AlphaFoldDB" id="A0A1T1HE76"/>
<proteinExistence type="predicted"/>
<organism evidence="2 3">
    <name type="scientific">Oceanospirillum linum</name>
    <dbReference type="NCBI Taxonomy" id="966"/>
    <lineage>
        <taxon>Bacteria</taxon>
        <taxon>Pseudomonadati</taxon>
        <taxon>Pseudomonadota</taxon>
        <taxon>Gammaproteobacteria</taxon>
        <taxon>Oceanospirillales</taxon>
        <taxon>Oceanospirillaceae</taxon>
        <taxon>Oceanospirillum</taxon>
    </lineage>
</organism>
<keyword evidence="1" id="KW-0472">Membrane</keyword>
<keyword evidence="1" id="KW-0812">Transmembrane</keyword>
<gene>
    <name evidence="2" type="ORF">BTA35_0200180</name>
</gene>
<protein>
    <recommendedName>
        <fullName evidence="4">Lysine transporter LysE</fullName>
    </recommendedName>
</protein>
<accession>A0A1T1HE76</accession>
<comment type="caution">
    <text evidence="2">The sequence shown here is derived from an EMBL/GenBank/DDBJ whole genome shotgun (WGS) entry which is preliminary data.</text>
</comment>